<dbReference type="SUPFAM" id="SSF53335">
    <property type="entry name" value="S-adenosyl-L-methionine-dependent methyltransferases"/>
    <property type="match status" value="1"/>
</dbReference>
<dbReference type="GO" id="GO:0032259">
    <property type="term" value="P:methylation"/>
    <property type="evidence" value="ECO:0007669"/>
    <property type="project" value="UniProtKB-KW"/>
</dbReference>
<accession>A0A366GFH7</accession>
<dbReference type="OrthoDB" id="9786503at2"/>
<protein>
    <submittedName>
        <fullName evidence="3">SAM-dependent methyltransferase</fullName>
    </submittedName>
</protein>
<dbReference type="Pfam" id="PF13649">
    <property type="entry name" value="Methyltransf_25"/>
    <property type="match status" value="1"/>
</dbReference>
<gene>
    <name evidence="3" type="ORF">DET50_1222</name>
</gene>
<dbReference type="PANTHER" id="PTHR43861:SF3">
    <property type="entry name" value="PUTATIVE (AFU_ORTHOLOGUE AFUA_2G14390)-RELATED"/>
    <property type="match status" value="1"/>
</dbReference>
<dbReference type="InterPro" id="IPR041698">
    <property type="entry name" value="Methyltransf_25"/>
</dbReference>
<dbReference type="RefSeq" id="WP_113863730.1">
    <property type="nucleotide sequence ID" value="NZ_QNRO01000022.1"/>
</dbReference>
<evidence type="ECO:0000313" key="4">
    <source>
        <dbReference type="Proteomes" id="UP000252995"/>
    </source>
</evidence>
<dbReference type="PANTHER" id="PTHR43861">
    <property type="entry name" value="TRANS-ACONITATE 2-METHYLTRANSFERASE-RELATED"/>
    <property type="match status" value="1"/>
</dbReference>
<evidence type="ECO:0000256" key="1">
    <source>
        <dbReference type="ARBA" id="ARBA00022679"/>
    </source>
</evidence>
<proteinExistence type="predicted"/>
<feature type="domain" description="Methyltransferase" evidence="2">
    <location>
        <begin position="37"/>
        <end position="129"/>
    </location>
</feature>
<evidence type="ECO:0000259" key="2">
    <source>
        <dbReference type="Pfam" id="PF13649"/>
    </source>
</evidence>
<dbReference type="CDD" id="cd02440">
    <property type="entry name" value="AdoMet_MTases"/>
    <property type="match status" value="1"/>
</dbReference>
<reference evidence="3 4" key="1">
    <citation type="submission" date="2018-06" db="EMBL/GenBank/DDBJ databases">
        <title>Freshwater and sediment microbial communities from various areas in North America, analyzing microbe dynamics in response to fracking.</title>
        <authorList>
            <person name="Lamendella R."/>
        </authorList>
    </citation>
    <scope>NUCLEOTIDE SEQUENCE [LARGE SCALE GENOMIC DNA]</scope>
    <source>
        <strain evidence="3 4">114J</strain>
    </source>
</reference>
<keyword evidence="3" id="KW-0489">Methyltransferase</keyword>
<dbReference type="Proteomes" id="UP000252995">
    <property type="component" value="Unassembled WGS sequence"/>
</dbReference>
<dbReference type="Gene3D" id="3.40.50.150">
    <property type="entry name" value="Vaccinia Virus protein VP39"/>
    <property type="match status" value="1"/>
</dbReference>
<keyword evidence="1 3" id="KW-0808">Transferase</keyword>
<organism evidence="3 4">
    <name type="scientific">Marinobacter pelagius</name>
    <dbReference type="NCBI Taxonomy" id="379482"/>
    <lineage>
        <taxon>Bacteria</taxon>
        <taxon>Pseudomonadati</taxon>
        <taxon>Pseudomonadota</taxon>
        <taxon>Gammaproteobacteria</taxon>
        <taxon>Pseudomonadales</taxon>
        <taxon>Marinobacteraceae</taxon>
        <taxon>Marinobacter</taxon>
    </lineage>
</organism>
<comment type="caution">
    <text evidence="3">The sequence shown here is derived from an EMBL/GenBank/DDBJ whole genome shotgun (WGS) entry which is preliminary data.</text>
</comment>
<dbReference type="GO" id="GO:0008168">
    <property type="term" value="F:methyltransferase activity"/>
    <property type="evidence" value="ECO:0007669"/>
    <property type="project" value="UniProtKB-KW"/>
</dbReference>
<dbReference type="InterPro" id="IPR029063">
    <property type="entry name" value="SAM-dependent_MTases_sf"/>
</dbReference>
<sequence length="199" mass="21904">MWDERFNQDAYVYGEEPNTFLAQLWQELELAERSGPVLCLAEGEGRNAVHLADLGHEVTCVDLSRVGLDKAEQLAGRRGVNIQTVHADLGAYTPEPDTFAAVVMIFAHTPPQVRQHSLKMARQALKPGGYLILEGYTEDQIGRGTGGPGNPEMMFSQAELEQVFAGDEIVLAREIEREINEGLFHTGVGAVVQFVARKV</sequence>
<dbReference type="AlphaFoldDB" id="A0A366GFH7"/>
<dbReference type="EMBL" id="QNRO01000022">
    <property type="protein sequence ID" value="RBP25588.1"/>
    <property type="molecule type" value="Genomic_DNA"/>
</dbReference>
<evidence type="ECO:0000313" key="3">
    <source>
        <dbReference type="EMBL" id="RBP25588.1"/>
    </source>
</evidence>
<name>A0A366GFH7_9GAMM</name>